<dbReference type="SUPFAM" id="SSF46689">
    <property type="entry name" value="Homeodomain-like"/>
    <property type="match status" value="1"/>
</dbReference>
<dbReference type="EMBL" id="RSAA01000001">
    <property type="protein sequence ID" value="RRO20422.1"/>
    <property type="molecule type" value="Genomic_DNA"/>
</dbReference>
<dbReference type="InterPro" id="IPR001647">
    <property type="entry name" value="HTH_TetR"/>
</dbReference>
<dbReference type="PROSITE" id="PS50977">
    <property type="entry name" value="HTH_TETR_2"/>
    <property type="match status" value="1"/>
</dbReference>
<evidence type="ECO:0000313" key="6">
    <source>
        <dbReference type="EMBL" id="RRO20422.1"/>
    </source>
</evidence>
<dbReference type="PANTHER" id="PTHR30055:SF151">
    <property type="entry name" value="TRANSCRIPTIONAL REGULATORY PROTEIN"/>
    <property type="match status" value="1"/>
</dbReference>
<proteinExistence type="predicted"/>
<keyword evidence="1" id="KW-0805">Transcription regulation</keyword>
<dbReference type="Proteomes" id="UP000274515">
    <property type="component" value="Unassembled WGS sequence"/>
</dbReference>
<name>A0A3R8Q7T4_9PSEU</name>
<evidence type="ECO:0000259" key="5">
    <source>
        <dbReference type="PROSITE" id="PS50977"/>
    </source>
</evidence>
<keyword evidence="2 4" id="KW-0238">DNA-binding</keyword>
<protein>
    <submittedName>
        <fullName evidence="6">TetR/AcrR family transcriptional regulator</fullName>
    </submittedName>
</protein>
<dbReference type="Gene3D" id="1.10.10.60">
    <property type="entry name" value="Homeodomain-like"/>
    <property type="match status" value="1"/>
</dbReference>
<dbReference type="Pfam" id="PF00440">
    <property type="entry name" value="TetR_N"/>
    <property type="match status" value="1"/>
</dbReference>
<dbReference type="InterPro" id="IPR004111">
    <property type="entry name" value="Repressor_TetR_C"/>
</dbReference>
<dbReference type="GO" id="GO:0045892">
    <property type="term" value="P:negative regulation of DNA-templated transcription"/>
    <property type="evidence" value="ECO:0007669"/>
    <property type="project" value="InterPro"/>
</dbReference>
<dbReference type="InterPro" id="IPR036271">
    <property type="entry name" value="Tet_transcr_reg_TetR-rel_C_sf"/>
</dbReference>
<gene>
    <name evidence="6" type="ORF">EIL87_00540</name>
</gene>
<organism evidence="6 7">
    <name type="scientific">Saccharopolyspora rhizosphaerae</name>
    <dbReference type="NCBI Taxonomy" id="2492662"/>
    <lineage>
        <taxon>Bacteria</taxon>
        <taxon>Bacillati</taxon>
        <taxon>Actinomycetota</taxon>
        <taxon>Actinomycetes</taxon>
        <taxon>Pseudonocardiales</taxon>
        <taxon>Pseudonocardiaceae</taxon>
        <taxon>Saccharopolyspora</taxon>
    </lineage>
</organism>
<feature type="DNA-binding region" description="H-T-H motif" evidence="4">
    <location>
        <begin position="57"/>
        <end position="76"/>
    </location>
</feature>
<dbReference type="GO" id="GO:0003700">
    <property type="term" value="F:DNA-binding transcription factor activity"/>
    <property type="evidence" value="ECO:0007669"/>
    <property type="project" value="TreeGrafter"/>
</dbReference>
<evidence type="ECO:0000256" key="4">
    <source>
        <dbReference type="PROSITE-ProRule" id="PRU00335"/>
    </source>
</evidence>
<accession>A0A3R8Q7T4</accession>
<dbReference type="PANTHER" id="PTHR30055">
    <property type="entry name" value="HTH-TYPE TRANSCRIPTIONAL REGULATOR RUTR"/>
    <property type="match status" value="1"/>
</dbReference>
<dbReference type="Gene3D" id="1.10.357.10">
    <property type="entry name" value="Tetracycline Repressor, domain 2"/>
    <property type="match status" value="1"/>
</dbReference>
<comment type="caution">
    <text evidence="6">The sequence shown here is derived from an EMBL/GenBank/DDBJ whole genome shotgun (WGS) entry which is preliminary data.</text>
</comment>
<dbReference type="InterPro" id="IPR009057">
    <property type="entry name" value="Homeodomain-like_sf"/>
</dbReference>
<evidence type="ECO:0000313" key="7">
    <source>
        <dbReference type="Proteomes" id="UP000274515"/>
    </source>
</evidence>
<keyword evidence="7" id="KW-1185">Reference proteome</keyword>
<feature type="domain" description="HTH tetR-type" evidence="5">
    <location>
        <begin position="34"/>
        <end position="94"/>
    </location>
</feature>
<evidence type="ECO:0000256" key="2">
    <source>
        <dbReference type="ARBA" id="ARBA00023125"/>
    </source>
</evidence>
<sequence>MVERSSAGDPGRTLELLWRHELGERAPQRGPRKALSIDQVVDAAIALADAEGLEAVTMRRVAERLGVSTMSMYTYVPGKAELLDLMLDGIYQRMPREPLDDLPWRERVTAVAAQNRELYRHHPWALKVSTSRPPLGPGLIAKYEHELGALLGLGLDDVSVDQSLTLVLDFVQAAARSEAEAKAAQRESATTDEQWWRAHEPVLAEVFDPEEHPNAARIGAAAGAEYQGAYSPGHAYEFGLRRILDGLAALIEG</sequence>
<keyword evidence="3" id="KW-0804">Transcription</keyword>
<dbReference type="InterPro" id="IPR050109">
    <property type="entry name" value="HTH-type_TetR-like_transc_reg"/>
</dbReference>
<dbReference type="Pfam" id="PF02909">
    <property type="entry name" value="TetR_C_1"/>
    <property type="match status" value="1"/>
</dbReference>
<dbReference type="OrthoDB" id="2570341at2"/>
<evidence type="ECO:0000256" key="3">
    <source>
        <dbReference type="ARBA" id="ARBA00023163"/>
    </source>
</evidence>
<dbReference type="SUPFAM" id="SSF48498">
    <property type="entry name" value="Tetracyclin repressor-like, C-terminal domain"/>
    <property type="match status" value="1"/>
</dbReference>
<dbReference type="AlphaFoldDB" id="A0A3R8Q7T4"/>
<reference evidence="6 7" key="1">
    <citation type="submission" date="2018-11" db="EMBL/GenBank/DDBJ databases">
        <title>Saccharopolyspora rhizosphaerae sp. nov., an actinomycete isolated from rhizosphere soil in Thailand.</title>
        <authorList>
            <person name="Intra B."/>
            <person name="Euanorasetr J."/>
            <person name="Take A."/>
            <person name="Inahashi Y."/>
            <person name="Mori M."/>
            <person name="Panbangred W."/>
            <person name="Matsumoto A."/>
        </authorList>
    </citation>
    <scope>NUCLEOTIDE SEQUENCE [LARGE SCALE GENOMIC DNA]</scope>
    <source>
        <strain evidence="6 7">H219</strain>
    </source>
</reference>
<evidence type="ECO:0000256" key="1">
    <source>
        <dbReference type="ARBA" id="ARBA00023015"/>
    </source>
</evidence>
<dbReference type="GO" id="GO:0000976">
    <property type="term" value="F:transcription cis-regulatory region binding"/>
    <property type="evidence" value="ECO:0007669"/>
    <property type="project" value="TreeGrafter"/>
</dbReference>